<feature type="domain" description="Acyl-CoA oxidase C-alpha1" evidence="1">
    <location>
        <begin position="259"/>
        <end position="382"/>
    </location>
</feature>
<dbReference type="InterPro" id="IPR009100">
    <property type="entry name" value="AcylCoA_DH/oxidase_NM_dom_sf"/>
</dbReference>
<dbReference type="GeneID" id="72009748"/>
<proteinExistence type="predicted"/>
<protein>
    <submittedName>
        <fullName evidence="2">Acyl-CoA dehydrogenase NM domain-like protein</fullName>
    </submittedName>
</protein>
<dbReference type="RefSeq" id="XP_047777040.1">
    <property type="nucleotide sequence ID" value="XM_047929016.1"/>
</dbReference>
<gene>
    <name evidence="2" type="ORF">C8Q71DRAFT_908925</name>
</gene>
<comment type="caution">
    <text evidence="2">The sequence shown here is derived from an EMBL/GenBank/DDBJ whole genome shotgun (WGS) entry which is preliminary data.</text>
</comment>
<dbReference type="Gene3D" id="2.40.110.10">
    <property type="entry name" value="Butyryl-CoA Dehydrogenase, subunit A, domain 2"/>
    <property type="match status" value="1"/>
</dbReference>
<evidence type="ECO:0000259" key="1">
    <source>
        <dbReference type="Pfam" id="PF22924"/>
    </source>
</evidence>
<sequence length="576" mass="62984">MRPTRGLAQNPLFQLHPEGHPLSDRIHVTYERAKAIGRAYAFTPHDVLTMSPKFWLFHTDPIWSIDGAAGTLCTLQYNCCAGTLAMFTNGRPDISEILQQVLEFNVSGQYCLTEVGHGLDAFHLETTATLLPSGDFELNTPSERAAKYMPPTAPAGMPCIAIVFARVMIDGEDHGVKPFVVRLHNGKDMNKGVVCKVLPQRGGSRPMNHSLTYFNRVRLPYSALLGSVEKAVNPKTAFFYNISRVAVGTIAIGSLGVPALQVASFIAAKYSLRRTVVDTEGCRKPIMEFRTQRIPIVTAAAQSFVLQALHEKAVALFRDVSLDHRVRHAIASILKVVMIQHAQAAHLTLGDRCGAQGLFEVNQLTAMHADMRGTAIAEGDLLGISIRFATELLLRRYAIPDATDPSSLLAKHEAGLLEELRGQLANMKHHRSPDFDRLILPECVNLVQAIGHRMAYDAAVAAGVESGLIDLYVASCIKLDAAWYVEQLGLSRAEQRAMENSAVDAVFPRLQELFERMDVEPYISAPLVSDEKWDQYVKSLVTYGDSEVLVYSGPPPLAADGLPQVAPSQVAVAVAA</sequence>
<dbReference type="EMBL" id="JADCUA010000015">
    <property type="protein sequence ID" value="KAH9834509.1"/>
    <property type="molecule type" value="Genomic_DNA"/>
</dbReference>
<dbReference type="InterPro" id="IPR012258">
    <property type="entry name" value="Acyl-CoA_oxidase"/>
</dbReference>
<dbReference type="SUPFAM" id="SSF56645">
    <property type="entry name" value="Acyl-CoA dehydrogenase NM domain-like"/>
    <property type="match status" value="1"/>
</dbReference>
<dbReference type="Pfam" id="PF22924">
    <property type="entry name" value="ACOX_C_alpha1"/>
    <property type="match status" value="1"/>
</dbReference>
<evidence type="ECO:0000313" key="3">
    <source>
        <dbReference type="Proteomes" id="UP000814176"/>
    </source>
</evidence>
<dbReference type="PANTHER" id="PTHR10909:SF382">
    <property type="entry name" value="ACYL-COENZYME A OXIDASE"/>
    <property type="match status" value="1"/>
</dbReference>
<dbReference type="PANTHER" id="PTHR10909">
    <property type="entry name" value="ELECTRON TRANSPORT OXIDOREDUCTASE"/>
    <property type="match status" value="1"/>
</dbReference>
<dbReference type="InterPro" id="IPR036250">
    <property type="entry name" value="AcylCo_DH-like_C"/>
</dbReference>
<dbReference type="InterPro" id="IPR046373">
    <property type="entry name" value="Acyl-CoA_Oxase/DH_mid-dom_sf"/>
</dbReference>
<dbReference type="Gene3D" id="1.20.140.10">
    <property type="entry name" value="Butyryl-CoA Dehydrogenase, subunit A, domain 3"/>
    <property type="match status" value="1"/>
</dbReference>
<evidence type="ECO:0000313" key="2">
    <source>
        <dbReference type="EMBL" id="KAH9834509.1"/>
    </source>
</evidence>
<accession>A0ABQ8KB71</accession>
<keyword evidence="3" id="KW-1185">Reference proteome</keyword>
<dbReference type="InterPro" id="IPR055060">
    <property type="entry name" value="ACOX_C_alpha1"/>
</dbReference>
<dbReference type="Proteomes" id="UP000814176">
    <property type="component" value="Unassembled WGS sequence"/>
</dbReference>
<name>A0ABQ8KB71_9APHY</name>
<reference evidence="2 3" key="1">
    <citation type="journal article" date="2021" name="Environ. Microbiol.">
        <title>Gene family expansions and transcriptome signatures uncover fungal adaptations to wood decay.</title>
        <authorList>
            <person name="Hage H."/>
            <person name="Miyauchi S."/>
            <person name="Viragh M."/>
            <person name="Drula E."/>
            <person name="Min B."/>
            <person name="Chaduli D."/>
            <person name="Navarro D."/>
            <person name="Favel A."/>
            <person name="Norest M."/>
            <person name="Lesage-Meessen L."/>
            <person name="Balint B."/>
            <person name="Merenyi Z."/>
            <person name="de Eugenio L."/>
            <person name="Morin E."/>
            <person name="Martinez A.T."/>
            <person name="Baldrian P."/>
            <person name="Stursova M."/>
            <person name="Martinez M.J."/>
            <person name="Novotny C."/>
            <person name="Magnuson J.K."/>
            <person name="Spatafora J.W."/>
            <person name="Maurice S."/>
            <person name="Pangilinan J."/>
            <person name="Andreopoulos W."/>
            <person name="LaButti K."/>
            <person name="Hundley H."/>
            <person name="Na H."/>
            <person name="Kuo A."/>
            <person name="Barry K."/>
            <person name="Lipzen A."/>
            <person name="Henrissat B."/>
            <person name="Riley R."/>
            <person name="Ahrendt S."/>
            <person name="Nagy L.G."/>
            <person name="Grigoriev I.V."/>
            <person name="Martin F."/>
            <person name="Rosso M.N."/>
        </authorList>
    </citation>
    <scope>NUCLEOTIDE SEQUENCE [LARGE SCALE GENOMIC DNA]</scope>
    <source>
        <strain evidence="2 3">CIRM-BRFM 1785</strain>
    </source>
</reference>
<dbReference type="SUPFAM" id="SSF47203">
    <property type="entry name" value="Acyl-CoA dehydrogenase C-terminal domain-like"/>
    <property type="match status" value="1"/>
</dbReference>
<organism evidence="2 3">
    <name type="scientific">Rhodofomes roseus</name>
    <dbReference type="NCBI Taxonomy" id="34475"/>
    <lineage>
        <taxon>Eukaryota</taxon>
        <taxon>Fungi</taxon>
        <taxon>Dikarya</taxon>
        <taxon>Basidiomycota</taxon>
        <taxon>Agaricomycotina</taxon>
        <taxon>Agaricomycetes</taxon>
        <taxon>Polyporales</taxon>
        <taxon>Rhodofomes</taxon>
    </lineage>
</organism>